<dbReference type="InterPro" id="IPR051179">
    <property type="entry name" value="WD_repeat_multifunction"/>
</dbReference>
<proteinExistence type="predicted"/>
<feature type="repeat" description="WD" evidence="7">
    <location>
        <begin position="227"/>
        <end position="268"/>
    </location>
</feature>
<feature type="repeat" description="WD" evidence="7">
    <location>
        <begin position="360"/>
        <end position="401"/>
    </location>
</feature>
<accession>A0AA88YDU8</accession>
<dbReference type="PANTHER" id="PTHR19857:SF8">
    <property type="entry name" value="ANGIO-ASSOCIATED MIGRATORY CELL PROTEIN"/>
    <property type="match status" value="1"/>
</dbReference>
<evidence type="ECO:0000256" key="1">
    <source>
        <dbReference type="ARBA" id="ARBA00004496"/>
    </source>
</evidence>
<evidence type="ECO:0000256" key="2">
    <source>
        <dbReference type="ARBA" id="ARBA00022490"/>
    </source>
</evidence>
<comment type="subcellular location">
    <subcellularLocation>
        <location evidence="1">Cytoplasm</location>
    </subcellularLocation>
</comment>
<evidence type="ECO:0000313" key="8">
    <source>
        <dbReference type="EMBL" id="KAK3094701.1"/>
    </source>
</evidence>
<evidence type="ECO:0000313" key="9">
    <source>
        <dbReference type="Proteomes" id="UP001186944"/>
    </source>
</evidence>
<evidence type="ECO:0000256" key="4">
    <source>
        <dbReference type="ARBA" id="ARBA00022737"/>
    </source>
</evidence>
<feature type="repeat" description="WD" evidence="7">
    <location>
        <begin position="402"/>
        <end position="435"/>
    </location>
</feature>
<name>A0AA88YDU8_PINIB</name>
<dbReference type="InterPro" id="IPR001680">
    <property type="entry name" value="WD40_rpt"/>
</dbReference>
<gene>
    <name evidence="8" type="ORF">FSP39_005157</name>
</gene>
<dbReference type="InterPro" id="IPR036322">
    <property type="entry name" value="WD40_repeat_dom_sf"/>
</dbReference>
<feature type="repeat" description="WD" evidence="7">
    <location>
        <begin position="146"/>
        <end position="187"/>
    </location>
</feature>
<dbReference type="Pfam" id="PF00400">
    <property type="entry name" value="WD40"/>
    <property type="match status" value="5"/>
</dbReference>
<keyword evidence="4" id="KW-0677">Repeat</keyword>
<evidence type="ECO:0000256" key="3">
    <source>
        <dbReference type="ARBA" id="ARBA00022574"/>
    </source>
</evidence>
<dbReference type="PANTHER" id="PTHR19857">
    <property type="entry name" value="MITOCHONDRIAL DIVISION PROTEIN 1-RELATED"/>
    <property type="match status" value="1"/>
</dbReference>
<evidence type="ECO:0000256" key="5">
    <source>
        <dbReference type="ARBA" id="ARBA00059273"/>
    </source>
</evidence>
<sequence>MMDEEEIVPDDEVEVIEVTDQNEIIAGVVQDLDLYNEDDDDDDNLEDDDEMLEAAGADVEDKADLVFSGHKGTKFVSYMAFKAKWQIEITLSDVCLYVRLVVTLSCEDAVFTVRLSSGTDRLAVTGGQDDKALVWSPDTGEVCLECTGHKDSVTSVGFSYDGLYASSADMSGLVKVWQTNTKKNVWSFECSDIEWLEWHQMAHVLLVGTADGECWMWKVPSGDTKTFQGHGSPASCGRLFNDGKRLAVGYGDGSVKIWDLKSATALHSLDGKGGHTSSVVCIDCHHDNNLVLTGSTDVTSSIINSNSGKVMGAMNCADSENTENSVESCAFSKLQNYAATGTLAGKLHIWDVPTQTCRNTCQHPAGVVKLLWDATQPIVYTACLDGIIRTWDSRNGQLISSLGGHQDSILDFDLSKDGKTLVSVSEDQTARVYKL</sequence>
<comment type="function">
    <text evidence="5">Plays a role in angiogenesis and cell migration. In smooth muscle cell migration, may act through the RhoA pathway.</text>
</comment>
<dbReference type="GO" id="GO:0005737">
    <property type="term" value="C:cytoplasm"/>
    <property type="evidence" value="ECO:0007669"/>
    <property type="project" value="UniProtKB-SubCell"/>
</dbReference>
<dbReference type="SMART" id="SM00320">
    <property type="entry name" value="WD40"/>
    <property type="match status" value="8"/>
</dbReference>
<dbReference type="SUPFAM" id="SSF50978">
    <property type="entry name" value="WD40 repeat-like"/>
    <property type="match status" value="1"/>
</dbReference>
<reference evidence="8" key="1">
    <citation type="submission" date="2019-08" db="EMBL/GenBank/DDBJ databases">
        <title>The improved chromosome-level genome for the pearl oyster Pinctada fucata martensii using PacBio sequencing and Hi-C.</title>
        <authorList>
            <person name="Zheng Z."/>
        </authorList>
    </citation>
    <scope>NUCLEOTIDE SEQUENCE</scope>
    <source>
        <strain evidence="8">ZZ-2019</strain>
        <tissue evidence="8">Adductor muscle</tissue>
    </source>
</reference>
<comment type="caution">
    <text evidence="8">The sequence shown here is derived from an EMBL/GenBank/DDBJ whole genome shotgun (WGS) entry which is preliminary data.</text>
</comment>
<dbReference type="Gene3D" id="2.130.10.10">
    <property type="entry name" value="YVTN repeat-like/Quinoprotein amine dehydrogenase"/>
    <property type="match status" value="1"/>
</dbReference>
<dbReference type="EMBL" id="VSWD01000008">
    <property type="protein sequence ID" value="KAK3094701.1"/>
    <property type="molecule type" value="Genomic_DNA"/>
</dbReference>
<dbReference type="CDD" id="cd00200">
    <property type="entry name" value="WD40"/>
    <property type="match status" value="1"/>
</dbReference>
<keyword evidence="9" id="KW-1185">Reference proteome</keyword>
<dbReference type="AlphaFoldDB" id="A0AA88YDU8"/>
<dbReference type="InterPro" id="IPR015943">
    <property type="entry name" value="WD40/YVTN_repeat-like_dom_sf"/>
</dbReference>
<dbReference type="PROSITE" id="PS50294">
    <property type="entry name" value="WD_REPEATS_REGION"/>
    <property type="match status" value="3"/>
</dbReference>
<evidence type="ECO:0000256" key="6">
    <source>
        <dbReference type="ARBA" id="ARBA00072425"/>
    </source>
</evidence>
<dbReference type="PROSITE" id="PS50082">
    <property type="entry name" value="WD_REPEATS_2"/>
    <property type="match status" value="4"/>
</dbReference>
<keyword evidence="2" id="KW-0963">Cytoplasm</keyword>
<dbReference type="FunFam" id="2.130.10.10:FF:000074">
    <property type="entry name" value="Angio-associated migratory cell protein-like protein"/>
    <property type="match status" value="1"/>
</dbReference>
<keyword evidence="3 7" id="KW-0853">WD repeat</keyword>
<protein>
    <recommendedName>
        <fullName evidence="6">Angio-associated migratory cell protein</fullName>
    </recommendedName>
</protein>
<evidence type="ECO:0000256" key="7">
    <source>
        <dbReference type="PROSITE-ProRule" id="PRU00221"/>
    </source>
</evidence>
<organism evidence="8 9">
    <name type="scientific">Pinctada imbricata</name>
    <name type="common">Atlantic pearl-oyster</name>
    <name type="synonym">Pinctada martensii</name>
    <dbReference type="NCBI Taxonomy" id="66713"/>
    <lineage>
        <taxon>Eukaryota</taxon>
        <taxon>Metazoa</taxon>
        <taxon>Spiralia</taxon>
        <taxon>Lophotrochozoa</taxon>
        <taxon>Mollusca</taxon>
        <taxon>Bivalvia</taxon>
        <taxon>Autobranchia</taxon>
        <taxon>Pteriomorphia</taxon>
        <taxon>Pterioida</taxon>
        <taxon>Pterioidea</taxon>
        <taxon>Pteriidae</taxon>
        <taxon>Pinctada</taxon>
    </lineage>
</organism>
<dbReference type="Proteomes" id="UP001186944">
    <property type="component" value="Unassembled WGS sequence"/>
</dbReference>